<evidence type="ECO:0000259" key="10">
    <source>
        <dbReference type="Pfam" id="PF00905"/>
    </source>
</evidence>
<evidence type="ECO:0000256" key="8">
    <source>
        <dbReference type="ARBA" id="ARBA00049902"/>
    </source>
</evidence>
<evidence type="ECO:0000256" key="2">
    <source>
        <dbReference type="ARBA" id="ARBA00022670"/>
    </source>
</evidence>
<dbReference type="PANTHER" id="PTHR32282">
    <property type="entry name" value="BINDING PROTEIN TRANSPEPTIDASE, PUTATIVE-RELATED"/>
    <property type="match status" value="1"/>
</dbReference>
<accession>A0ABP9SQ51</accession>
<dbReference type="SUPFAM" id="SSF56601">
    <property type="entry name" value="beta-lactamase/transpeptidase-like"/>
    <property type="match status" value="1"/>
</dbReference>
<feature type="domain" description="Glycosyl transferase family 51" evidence="11">
    <location>
        <begin position="70"/>
        <end position="256"/>
    </location>
</feature>
<dbReference type="InterPro" id="IPR050396">
    <property type="entry name" value="Glycosyltr_51/Transpeptidase"/>
</dbReference>
<feature type="region of interest" description="Disordered" evidence="9">
    <location>
        <begin position="680"/>
        <end position="744"/>
    </location>
</feature>
<evidence type="ECO:0000259" key="11">
    <source>
        <dbReference type="Pfam" id="PF00912"/>
    </source>
</evidence>
<feature type="compositionally biased region" description="Gly residues" evidence="9">
    <location>
        <begin position="733"/>
        <end position="744"/>
    </location>
</feature>
<name>A0ABP9SQ51_9ACTN</name>
<dbReference type="InterPro" id="IPR036950">
    <property type="entry name" value="PBP_transglycosylase"/>
</dbReference>
<dbReference type="PANTHER" id="PTHR32282:SF33">
    <property type="entry name" value="PEPTIDOGLYCAN GLYCOSYLTRANSFERASE"/>
    <property type="match status" value="1"/>
</dbReference>
<evidence type="ECO:0000256" key="7">
    <source>
        <dbReference type="ARBA" id="ARBA00034000"/>
    </source>
</evidence>
<evidence type="ECO:0000256" key="4">
    <source>
        <dbReference type="ARBA" id="ARBA00022679"/>
    </source>
</evidence>
<dbReference type="SUPFAM" id="SSF53955">
    <property type="entry name" value="Lysozyme-like"/>
    <property type="match status" value="1"/>
</dbReference>
<keyword evidence="4" id="KW-0808">Transferase</keyword>
<keyword evidence="6" id="KW-0511">Multifunctional enzyme</keyword>
<evidence type="ECO:0000256" key="1">
    <source>
        <dbReference type="ARBA" id="ARBA00022645"/>
    </source>
</evidence>
<sequence length="744" mass="77755">MTGRFLGKFTGVVFCVALAGLVLAVAALPFTLVGGLSVKTLTADFDSLPSDLKIVPPPQTTSIYARDGKTLITTFYDQNRKNVSLSDVAPVMRQAMVAAEDTRFYQHGAIDVKSVLRAVVSDGSSGQIEQGASTLTMQYVRNVLKTDPNLTADKRAAATADTPSRKIQEVRYGVALEKTESKDQILQGYLNIAYFGNGEYGIYAASEGYFGVPPSQLTLPEAALIAGLVQSPDTDNPVTGDKAAALSRRTYVLNSMAGMHVITQAQAQAAQATPLTLHPSQPPNNCTAVPAAHNDWGFFCDYFRQWWDAQPAFGATVQDRERALNEGGYTVVTSLDPNIQASALQQSLSVYGYDNEKALPIAVVQPGTGQVLSMAVNRHYSLASNPAGQEYPNTVSQLIAGGNGINGYQAGSTFKLFTMLAALQSGLPLSTSFNSPSPLVTRFPASGPGSCGGFWCPVNDNPSFMNGVRTMWDGYGRSVNTYFVQLEEQIGPEKAVAMAQQLGITFRAPSDAQLATNDPSDWGSFTLGVADTTPLDLANAYATVANNGSYCKPTPVVSITDSNGKKLTTGAPSCQQVIDPDIAHAATDAARCPVGQQSFFNMCNGGTATNVGSIFGDRPVAGKTGSSDNNTTETFVGFTPQLAAAGIAADPTNANDSVGSAVESAVAAAVAHTMMTGLNGQPVKDFTPPPESLAFGTAGPPATNNPPATSQKATPGDAGDQGDQATPPQPGRHGSGGRRGGLGQ</sequence>
<evidence type="ECO:0000256" key="9">
    <source>
        <dbReference type="SAM" id="MobiDB-lite"/>
    </source>
</evidence>
<evidence type="ECO:0000313" key="12">
    <source>
        <dbReference type="EMBL" id="GAA5200603.1"/>
    </source>
</evidence>
<keyword evidence="2" id="KW-0645">Protease</keyword>
<comment type="caution">
    <text evidence="12">The sequence shown here is derived from an EMBL/GenBank/DDBJ whole genome shotgun (WGS) entry which is preliminary data.</text>
</comment>
<dbReference type="Gene3D" id="1.10.3810.10">
    <property type="entry name" value="Biosynthetic peptidoglycan transglycosylase-like"/>
    <property type="match status" value="1"/>
</dbReference>
<evidence type="ECO:0000313" key="13">
    <source>
        <dbReference type="Proteomes" id="UP001501570"/>
    </source>
</evidence>
<reference evidence="13" key="1">
    <citation type="journal article" date="2019" name="Int. J. Syst. Evol. Microbiol.">
        <title>The Global Catalogue of Microorganisms (GCM) 10K type strain sequencing project: providing services to taxonomists for standard genome sequencing and annotation.</title>
        <authorList>
            <consortium name="The Broad Institute Genomics Platform"/>
            <consortium name="The Broad Institute Genome Sequencing Center for Infectious Disease"/>
            <person name="Wu L."/>
            <person name="Ma J."/>
        </authorList>
    </citation>
    <scope>NUCLEOTIDE SEQUENCE [LARGE SCALE GENOMIC DNA]</scope>
    <source>
        <strain evidence="13">JCM 18304</strain>
    </source>
</reference>
<organism evidence="12 13">
    <name type="scientific">Rugosimonospora acidiphila</name>
    <dbReference type="NCBI Taxonomy" id="556531"/>
    <lineage>
        <taxon>Bacteria</taxon>
        <taxon>Bacillati</taxon>
        <taxon>Actinomycetota</taxon>
        <taxon>Actinomycetes</taxon>
        <taxon>Micromonosporales</taxon>
        <taxon>Micromonosporaceae</taxon>
        <taxon>Rugosimonospora</taxon>
    </lineage>
</organism>
<protein>
    <submittedName>
        <fullName evidence="12">Transglycosylase domain-containing protein</fullName>
    </submittedName>
</protein>
<evidence type="ECO:0000256" key="5">
    <source>
        <dbReference type="ARBA" id="ARBA00022801"/>
    </source>
</evidence>
<dbReference type="Gene3D" id="3.40.710.10">
    <property type="entry name" value="DD-peptidase/beta-lactamase superfamily"/>
    <property type="match status" value="1"/>
</dbReference>
<proteinExistence type="predicted"/>
<feature type="domain" description="Penicillin-binding protein transpeptidase" evidence="10">
    <location>
        <begin position="362"/>
        <end position="671"/>
    </location>
</feature>
<dbReference type="InterPro" id="IPR001264">
    <property type="entry name" value="Glyco_trans_51"/>
</dbReference>
<keyword evidence="1" id="KW-0121">Carboxypeptidase</keyword>
<dbReference type="InterPro" id="IPR001460">
    <property type="entry name" value="PCN-bd_Tpept"/>
</dbReference>
<gene>
    <name evidence="12" type="ORF">GCM10023322_78860</name>
</gene>
<dbReference type="InterPro" id="IPR023346">
    <property type="entry name" value="Lysozyme-like_dom_sf"/>
</dbReference>
<dbReference type="RefSeq" id="WP_345638586.1">
    <property type="nucleotide sequence ID" value="NZ_BAABJQ010000044.1"/>
</dbReference>
<feature type="compositionally biased region" description="Low complexity" evidence="9">
    <location>
        <begin position="696"/>
        <end position="709"/>
    </location>
</feature>
<evidence type="ECO:0000256" key="6">
    <source>
        <dbReference type="ARBA" id="ARBA00023268"/>
    </source>
</evidence>
<dbReference type="Pfam" id="PF00905">
    <property type="entry name" value="Transpeptidase"/>
    <property type="match status" value="1"/>
</dbReference>
<keyword evidence="13" id="KW-1185">Reference proteome</keyword>
<comment type="catalytic activity">
    <reaction evidence="7">
        <text>Preferential cleavage: (Ac)2-L-Lys-D-Ala-|-D-Ala. Also transpeptidation of peptidyl-alanyl moieties that are N-acyl substituents of D-alanine.</text>
        <dbReference type="EC" id="3.4.16.4"/>
    </reaction>
</comment>
<keyword evidence="3" id="KW-0328">Glycosyltransferase</keyword>
<evidence type="ECO:0000256" key="3">
    <source>
        <dbReference type="ARBA" id="ARBA00022676"/>
    </source>
</evidence>
<dbReference type="Proteomes" id="UP001501570">
    <property type="component" value="Unassembled WGS sequence"/>
</dbReference>
<keyword evidence="5" id="KW-0378">Hydrolase</keyword>
<dbReference type="InterPro" id="IPR012338">
    <property type="entry name" value="Beta-lactam/transpept-like"/>
</dbReference>
<dbReference type="EMBL" id="BAABJQ010000044">
    <property type="protein sequence ID" value="GAA5200603.1"/>
    <property type="molecule type" value="Genomic_DNA"/>
</dbReference>
<comment type="catalytic activity">
    <reaction evidence="8">
        <text>[GlcNAc-(1-&gt;4)-Mur2Ac(oyl-L-Ala-gamma-D-Glu-L-Lys-D-Ala-D-Ala)](n)-di-trans,octa-cis-undecaprenyl diphosphate + beta-D-GlcNAc-(1-&gt;4)-Mur2Ac(oyl-L-Ala-gamma-D-Glu-L-Lys-D-Ala-D-Ala)-di-trans,octa-cis-undecaprenyl diphosphate = [GlcNAc-(1-&gt;4)-Mur2Ac(oyl-L-Ala-gamma-D-Glu-L-Lys-D-Ala-D-Ala)](n+1)-di-trans,octa-cis-undecaprenyl diphosphate + di-trans,octa-cis-undecaprenyl diphosphate + H(+)</text>
        <dbReference type="Rhea" id="RHEA:23708"/>
        <dbReference type="Rhea" id="RHEA-COMP:9602"/>
        <dbReference type="Rhea" id="RHEA-COMP:9603"/>
        <dbReference type="ChEBI" id="CHEBI:15378"/>
        <dbReference type="ChEBI" id="CHEBI:58405"/>
        <dbReference type="ChEBI" id="CHEBI:60033"/>
        <dbReference type="ChEBI" id="CHEBI:78435"/>
        <dbReference type="EC" id="2.4.99.28"/>
    </reaction>
</comment>
<dbReference type="Pfam" id="PF00912">
    <property type="entry name" value="Transgly"/>
    <property type="match status" value="1"/>
</dbReference>